<name>A0A943Y4Q8_9MICC</name>
<dbReference type="RefSeq" id="WP_303951721.1">
    <property type="nucleotide sequence ID" value="NZ_JAGZXI010000001.1"/>
</dbReference>
<dbReference type="Proteomes" id="UP000739069">
    <property type="component" value="Unassembled WGS sequence"/>
</dbReference>
<keyword evidence="2" id="KW-0812">Transmembrane</keyword>
<gene>
    <name evidence="3" type="ORF">KH265_00945</name>
</gene>
<feature type="transmembrane region" description="Helical" evidence="2">
    <location>
        <begin position="169"/>
        <end position="197"/>
    </location>
</feature>
<feature type="transmembrane region" description="Helical" evidence="2">
    <location>
        <begin position="209"/>
        <end position="231"/>
    </location>
</feature>
<evidence type="ECO:0000256" key="1">
    <source>
        <dbReference type="SAM" id="MobiDB-lite"/>
    </source>
</evidence>
<feature type="region of interest" description="Disordered" evidence="1">
    <location>
        <begin position="244"/>
        <end position="268"/>
    </location>
</feature>
<comment type="caution">
    <text evidence="3">The sequence shown here is derived from an EMBL/GenBank/DDBJ whole genome shotgun (WGS) entry which is preliminary data.</text>
</comment>
<organism evidence="3 4">
    <name type="scientific">Rothia mucilaginosa</name>
    <dbReference type="NCBI Taxonomy" id="43675"/>
    <lineage>
        <taxon>Bacteria</taxon>
        <taxon>Bacillati</taxon>
        <taxon>Actinomycetota</taxon>
        <taxon>Actinomycetes</taxon>
        <taxon>Micrococcales</taxon>
        <taxon>Micrococcaceae</taxon>
        <taxon>Rothia</taxon>
    </lineage>
</organism>
<feature type="transmembrane region" description="Helical" evidence="2">
    <location>
        <begin position="136"/>
        <end position="157"/>
    </location>
</feature>
<evidence type="ECO:0000313" key="3">
    <source>
        <dbReference type="EMBL" id="MBS6634225.1"/>
    </source>
</evidence>
<accession>A0A943Y4Q8</accession>
<dbReference type="EMBL" id="JAGZXI010000001">
    <property type="protein sequence ID" value="MBS6634225.1"/>
    <property type="molecule type" value="Genomic_DNA"/>
</dbReference>
<evidence type="ECO:0000313" key="4">
    <source>
        <dbReference type="Proteomes" id="UP000739069"/>
    </source>
</evidence>
<reference evidence="3" key="1">
    <citation type="submission" date="2021-02" db="EMBL/GenBank/DDBJ databases">
        <title>Infant gut strain persistence is associated with maternal origin, phylogeny, and functional potential including surface adhesion and iron acquisition.</title>
        <authorList>
            <person name="Lou Y.C."/>
        </authorList>
    </citation>
    <scope>NUCLEOTIDE SEQUENCE</scope>
    <source>
        <strain evidence="3">L1_008_092G1_dasL1_008_092G1_concoct_16</strain>
    </source>
</reference>
<protein>
    <submittedName>
        <fullName evidence="3">Organic solvent tolerance protein OstA</fullName>
    </submittedName>
</protein>
<keyword evidence="2" id="KW-0472">Membrane</keyword>
<dbReference type="AlphaFoldDB" id="A0A943Y4Q8"/>
<feature type="compositionally biased region" description="Acidic residues" evidence="1">
    <location>
        <begin position="250"/>
        <end position="260"/>
    </location>
</feature>
<proteinExistence type="predicted"/>
<keyword evidence="2" id="KW-1133">Transmembrane helix</keyword>
<sequence>MGTPDRTTDGSAPSVGTPDSTAVRTRYQAPIRNLRPASPEVSAPSTAIHRAVPVNAVQITPAEDAPRPASHVVQTPATSLNPVVAPAVLPAFLRTYSREELKKRQSQLRKNLLVRIAILSVLGLTEGLIIAQYTQPLAICFWLVAALYIIVQAWPLWRPPNDVADTSVYSIWAICSLIGYICVGLVLSPITFLLLMLDWAGVSMGFDPMVVLCCLGLVWVSEIGLSLLTIYRFNELRTALTHPATQGEVGESDVSEDSGAGEEPNPSD</sequence>
<evidence type="ECO:0000256" key="2">
    <source>
        <dbReference type="SAM" id="Phobius"/>
    </source>
</evidence>
<feature type="transmembrane region" description="Helical" evidence="2">
    <location>
        <begin position="112"/>
        <end position="130"/>
    </location>
</feature>
<feature type="region of interest" description="Disordered" evidence="1">
    <location>
        <begin position="1"/>
        <end position="25"/>
    </location>
</feature>